<feature type="non-terminal residue" evidence="2">
    <location>
        <position position="67"/>
    </location>
</feature>
<organism evidence="2 3">
    <name type="scientific">Thlaspi arvense</name>
    <name type="common">Field penny-cress</name>
    <dbReference type="NCBI Taxonomy" id="13288"/>
    <lineage>
        <taxon>Eukaryota</taxon>
        <taxon>Viridiplantae</taxon>
        <taxon>Streptophyta</taxon>
        <taxon>Embryophyta</taxon>
        <taxon>Tracheophyta</taxon>
        <taxon>Spermatophyta</taxon>
        <taxon>Magnoliopsida</taxon>
        <taxon>eudicotyledons</taxon>
        <taxon>Gunneridae</taxon>
        <taxon>Pentapetalae</taxon>
        <taxon>rosids</taxon>
        <taxon>malvids</taxon>
        <taxon>Brassicales</taxon>
        <taxon>Brassicaceae</taxon>
        <taxon>Thlaspideae</taxon>
        <taxon>Thlaspi</taxon>
    </lineage>
</organism>
<protein>
    <submittedName>
        <fullName evidence="2">Uncharacterized protein</fullName>
    </submittedName>
</protein>
<dbReference type="EMBL" id="OU466861">
    <property type="protein sequence ID" value="CAH2063971.1"/>
    <property type="molecule type" value="Genomic_DNA"/>
</dbReference>
<gene>
    <name evidence="2" type="ORF">TAV2_LOCUS16356</name>
</gene>
<evidence type="ECO:0000313" key="2">
    <source>
        <dbReference type="EMBL" id="CAH2063971.1"/>
    </source>
</evidence>
<proteinExistence type="predicted"/>
<dbReference type="Proteomes" id="UP000836841">
    <property type="component" value="Chromosome 5"/>
</dbReference>
<evidence type="ECO:0000313" key="3">
    <source>
        <dbReference type="Proteomes" id="UP000836841"/>
    </source>
</evidence>
<accession>A0AAU9SI78</accession>
<evidence type="ECO:0000256" key="1">
    <source>
        <dbReference type="SAM" id="MobiDB-lite"/>
    </source>
</evidence>
<feature type="compositionally biased region" description="Polar residues" evidence="1">
    <location>
        <begin position="28"/>
        <end position="37"/>
    </location>
</feature>
<feature type="compositionally biased region" description="Basic and acidic residues" evidence="1">
    <location>
        <begin position="1"/>
        <end position="11"/>
    </location>
</feature>
<reference evidence="2 3" key="1">
    <citation type="submission" date="2022-03" db="EMBL/GenBank/DDBJ databases">
        <authorList>
            <person name="Nunn A."/>
            <person name="Chopra R."/>
            <person name="Nunn A."/>
            <person name="Contreras Garrido A."/>
        </authorList>
    </citation>
    <scope>NUCLEOTIDE SEQUENCE [LARGE SCALE GENOMIC DNA]</scope>
</reference>
<feature type="region of interest" description="Disordered" evidence="1">
    <location>
        <begin position="1"/>
        <end position="67"/>
    </location>
</feature>
<keyword evidence="3" id="KW-1185">Reference proteome</keyword>
<sequence>DSGEVRRRYGEIENGNGRRSNNARKSLRPSSRFQSTEVQDDAAATAILSPEPLSELDRRQSSSEAES</sequence>
<dbReference type="AlphaFoldDB" id="A0AAU9SI78"/>
<name>A0AAU9SI78_THLAR</name>